<feature type="transmembrane region" description="Helical" evidence="2">
    <location>
        <begin position="65"/>
        <end position="86"/>
    </location>
</feature>
<evidence type="ECO:0000256" key="2">
    <source>
        <dbReference type="SAM" id="Phobius"/>
    </source>
</evidence>
<dbReference type="Proteomes" id="UP000030706">
    <property type="component" value="Unassembled WGS sequence"/>
</dbReference>
<keyword evidence="2" id="KW-0812">Transmembrane</keyword>
<reference evidence="3 4" key="1">
    <citation type="journal article" date="2014" name="BMC Genomics">
        <title>Genome sequencing of four Aureobasidium pullulans varieties: biotechnological potential, stress tolerance, and description of new species.</title>
        <authorList>
            <person name="Gostin Ar C."/>
            <person name="Ohm R.A."/>
            <person name="Kogej T."/>
            <person name="Sonjak S."/>
            <person name="Turk M."/>
            <person name="Zajc J."/>
            <person name="Zalar P."/>
            <person name="Grube M."/>
            <person name="Sun H."/>
            <person name="Han J."/>
            <person name="Sharma A."/>
            <person name="Chiniquy J."/>
            <person name="Ngan C.Y."/>
            <person name="Lipzen A."/>
            <person name="Barry K."/>
            <person name="Grigoriev I.V."/>
            <person name="Gunde-Cimerman N."/>
        </authorList>
    </citation>
    <scope>NUCLEOTIDE SEQUENCE [LARGE SCALE GENOMIC DNA]</scope>
    <source>
        <strain evidence="3 4">EXF-150</strain>
    </source>
</reference>
<gene>
    <name evidence="3" type="ORF">M438DRAFT_346574</name>
</gene>
<dbReference type="AlphaFoldDB" id="A0A074XE46"/>
<keyword evidence="2" id="KW-1133">Transmembrane helix</keyword>
<keyword evidence="4" id="KW-1185">Reference proteome</keyword>
<organism evidence="3 4">
    <name type="scientific">Aureobasidium pullulans EXF-150</name>
    <dbReference type="NCBI Taxonomy" id="1043002"/>
    <lineage>
        <taxon>Eukaryota</taxon>
        <taxon>Fungi</taxon>
        <taxon>Dikarya</taxon>
        <taxon>Ascomycota</taxon>
        <taxon>Pezizomycotina</taxon>
        <taxon>Dothideomycetes</taxon>
        <taxon>Dothideomycetidae</taxon>
        <taxon>Dothideales</taxon>
        <taxon>Saccotheciaceae</taxon>
        <taxon>Aureobasidium</taxon>
    </lineage>
</organism>
<evidence type="ECO:0000256" key="1">
    <source>
        <dbReference type="SAM" id="MobiDB-lite"/>
    </source>
</evidence>
<evidence type="ECO:0000313" key="4">
    <source>
        <dbReference type="Proteomes" id="UP000030706"/>
    </source>
</evidence>
<feature type="compositionally biased region" description="Basic and acidic residues" evidence="1">
    <location>
        <begin position="1"/>
        <end position="17"/>
    </location>
</feature>
<feature type="transmembrane region" description="Helical" evidence="2">
    <location>
        <begin position="33"/>
        <end position="53"/>
    </location>
</feature>
<dbReference type="HOGENOM" id="CLU_2482988_0_0_1"/>
<keyword evidence="2" id="KW-0472">Membrane</keyword>
<protein>
    <submittedName>
        <fullName evidence="3">Uncharacterized protein</fullName>
    </submittedName>
</protein>
<proteinExistence type="predicted"/>
<name>A0A074XE46_AURPU</name>
<dbReference type="RefSeq" id="XP_029759830.1">
    <property type="nucleotide sequence ID" value="XM_029905710.1"/>
</dbReference>
<accession>A0A074XE46</accession>
<evidence type="ECO:0000313" key="3">
    <source>
        <dbReference type="EMBL" id="KEQ83643.1"/>
    </source>
</evidence>
<sequence length="87" mass="9528">MQGQHLKDEVNQPHVVDKINQSRNEKQGKIRSWTPNLVIVVFLTMIVETPRAAGLVNAPHSSASVVVAATFEDFGMVFIVTSLTAVL</sequence>
<dbReference type="GeneID" id="40748016"/>
<feature type="region of interest" description="Disordered" evidence="1">
    <location>
        <begin position="1"/>
        <end position="27"/>
    </location>
</feature>
<dbReference type="EMBL" id="KL584984">
    <property type="protein sequence ID" value="KEQ83643.1"/>
    <property type="molecule type" value="Genomic_DNA"/>
</dbReference>